<comment type="caution">
    <text evidence="2">The sequence shown here is derived from an EMBL/GenBank/DDBJ whole genome shotgun (WGS) entry which is preliminary data.</text>
</comment>
<evidence type="ECO:0000313" key="2">
    <source>
        <dbReference type="EMBL" id="KAK6355387.1"/>
    </source>
</evidence>
<feature type="compositionally biased region" description="Basic and acidic residues" evidence="1">
    <location>
        <begin position="123"/>
        <end position="138"/>
    </location>
</feature>
<gene>
    <name evidence="2" type="ORF">TWF696_004493</name>
</gene>
<evidence type="ECO:0000256" key="1">
    <source>
        <dbReference type="SAM" id="MobiDB-lite"/>
    </source>
</evidence>
<feature type="region of interest" description="Disordered" evidence="1">
    <location>
        <begin position="1"/>
        <end position="27"/>
    </location>
</feature>
<keyword evidence="3" id="KW-1185">Reference proteome</keyword>
<organism evidence="2 3">
    <name type="scientific">Orbilia brochopaga</name>
    <dbReference type="NCBI Taxonomy" id="3140254"/>
    <lineage>
        <taxon>Eukaryota</taxon>
        <taxon>Fungi</taxon>
        <taxon>Dikarya</taxon>
        <taxon>Ascomycota</taxon>
        <taxon>Pezizomycotina</taxon>
        <taxon>Orbiliomycetes</taxon>
        <taxon>Orbiliales</taxon>
        <taxon>Orbiliaceae</taxon>
        <taxon>Orbilia</taxon>
    </lineage>
</organism>
<feature type="region of interest" description="Disordered" evidence="1">
    <location>
        <begin position="53"/>
        <end position="101"/>
    </location>
</feature>
<feature type="compositionally biased region" description="Polar residues" evidence="1">
    <location>
        <begin position="139"/>
        <end position="151"/>
    </location>
</feature>
<dbReference type="Proteomes" id="UP001375240">
    <property type="component" value="Unassembled WGS sequence"/>
</dbReference>
<evidence type="ECO:0000313" key="3">
    <source>
        <dbReference type="Proteomes" id="UP001375240"/>
    </source>
</evidence>
<protein>
    <submittedName>
        <fullName evidence="2">Uncharacterized protein</fullName>
    </submittedName>
</protein>
<dbReference type="AlphaFoldDB" id="A0AAV9V6A3"/>
<dbReference type="EMBL" id="JAVHNQ010000002">
    <property type="protein sequence ID" value="KAK6355387.1"/>
    <property type="molecule type" value="Genomic_DNA"/>
</dbReference>
<feature type="region of interest" description="Disordered" evidence="1">
    <location>
        <begin position="123"/>
        <end position="179"/>
    </location>
</feature>
<proteinExistence type="predicted"/>
<accession>A0AAV9V6A3</accession>
<name>A0AAV9V6A3_9PEZI</name>
<feature type="compositionally biased region" description="Low complexity" evidence="1">
    <location>
        <begin position="55"/>
        <end position="64"/>
    </location>
</feature>
<reference evidence="2 3" key="1">
    <citation type="submission" date="2019-10" db="EMBL/GenBank/DDBJ databases">
        <authorList>
            <person name="Palmer J.M."/>
        </authorList>
    </citation>
    <scope>NUCLEOTIDE SEQUENCE [LARGE SCALE GENOMIC DNA]</scope>
    <source>
        <strain evidence="2 3">TWF696</strain>
    </source>
</reference>
<feature type="region of interest" description="Disordered" evidence="1">
    <location>
        <begin position="305"/>
        <end position="324"/>
    </location>
</feature>
<sequence>MMSSPLKDPERAVAIVHDSQGDDDSDYDFEQDLARFRSRQAAFAKELQRRSLIMSSRAPVVTSPPSSPSDATVNSDDDSDEELAAFLNPADKKSGLRASVAPPPKLSMAEILALTRKNKARDHEISRAKRLLDGDTTDKTIPSTVGDTSALPSEPKGDQETPFPDILKPSPLKPSQPDRQWSFFGSASDLSQSSYKKLREAWRETLAPSHLDMPADPHDIDDVIRDFLVSGSIANALNFGALQLVPDLYSLILDELCLESDEALSTAYLGVIVSDRNHFDTYMDEARIKRLFALLGGSENALDLGSPLQMRPRGEETSSSSQNSSVSVTTSWWNVSLVLRLLAKIAQSLTPEQLRVSWGLVIRLGLDEHRMRERKCHVELLEVMEAFMYTFESGEYPLVESVLTDMKTTIVERPLQVQTLDLIPVTSTFSHKFRRRLALVFFSNNPVYLREALEPDILMRGIMDALDSRDVNPPKGETYSRVQNILDMINIAIDDAKWSARVVTTTNSGEPELLLDRLVLLLKHSKETIHEANDLNIEKSDAKDSFAKLILRLQCLRPRTKAAQTVIERYFRQDTEG</sequence>